<evidence type="ECO:0000256" key="2">
    <source>
        <dbReference type="SAM" id="MobiDB-lite"/>
    </source>
</evidence>
<dbReference type="RefSeq" id="WP_071083174.1">
    <property type="nucleotide sequence ID" value="NZ_MBLM01000058.1"/>
</dbReference>
<comment type="caution">
    <text evidence="4">The sequence shown here is derived from an EMBL/GenBank/DDBJ whole genome shotgun (WGS) entry which is preliminary data.</text>
</comment>
<organism evidence="4 5">
    <name type="scientific">Parafrankia colletiae</name>
    <dbReference type="NCBI Taxonomy" id="573497"/>
    <lineage>
        <taxon>Bacteria</taxon>
        <taxon>Bacillati</taxon>
        <taxon>Actinomycetota</taxon>
        <taxon>Actinomycetes</taxon>
        <taxon>Frankiales</taxon>
        <taxon>Frankiaceae</taxon>
        <taxon>Parafrankia</taxon>
    </lineage>
</organism>
<dbReference type="EMBL" id="MBLM01000058">
    <property type="protein sequence ID" value="OHV41114.1"/>
    <property type="molecule type" value="Genomic_DNA"/>
</dbReference>
<evidence type="ECO:0000256" key="1">
    <source>
        <dbReference type="ARBA" id="ARBA00008791"/>
    </source>
</evidence>
<dbReference type="Gene3D" id="3.40.50.620">
    <property type="entry name" value="HUPs"/>
    <property type="match status" value="2"/>
</dbReference>
<dbReference type="PRINTS" id="PR01438">
    <property type="entry name" value="UNVRSLSTRESS"/>
</dbReference>
<gene>
    <name evidence="4" type="ORF">CC117_12960</name>
</gene>
<keyword evidence="5" id="KW-1185">Reference proteome</keyword>
<name>A0A1S1R8R3_9ACTN</name>
<dbReference type="Proteomes" id="UP000179627">
    <property type="component" value="Unassembled WGS sequence"/>
</dbReference>
<feature type="domain" description="UspA" evidence="3">
    <location>
        <begin position="41"/>
        <end position="179"/>
    </location>
</feature>
<evidence type="ECO:0000313" key="5">
    <source>
        <dbReference type="Proteomes" id="UP000179627"/>
    </source>
</evidence>
<dbReference type="CDD" id="cd00293">
    <property type="entry name" value="USP-like"/>
    <property type="match status" value="1"/>
</dbReference>
<dbReference type="InterPro" id="IPR006016">
    <property type="entry name" value="UspA"/>
</dbReference>
<proteinExistence type="inferred from homology"/>
<feature type="region of interest" description="Disordered" evidence="2">
    <location>
        <begin position="1"/>
        <end position="42"/>
    </location>
</feature>
<dbReference type="PANTHER" id="PTHR46553">
    <property type="entry name" value="ADENINE NUCLEOTIDE ALPHA HYDROLASES-LIKE SUPERFAMILY PROTEIN"/>
    <property type="match status" value="1"/>
</dbReference>
<feature type="domain" description="UspA" evidence="3">
    <location>
        <begin position="189"/>
        <end position="325"/>
    </location>
</feature>
<comment type="similarity">
    <text evidence="1">Belongs to the universal stress protein A family.</text>
</comment>
<protein>
    <recommendedName>
        <fullName evidence="3">UspA domain-containing protein</fullName>
    </recommendedName>
</protein>
<sequence>MTDDHEEPPADGNDAVSDDDDAVRDDAVHDDEVGWSDGPGRDIVVGLDGSVDSERALHWAVREAVLRGTGVRAVLAWASAGPAQDGSRPPPATSPEHPRWTAQWILNEAVDRVRADEPYARIVARTVFGPPVRMLLAEADGAEMLVVGARGATPSGRMPTGSVSLACLHGATVPVVIVHGGSAGWEGHRPIVAGVDGSASSQVALAWAVREARLRAARLRVVHVWTPPPALGDGAGAAGEEVFRDAARALLDDAVRVLRGPAGAGVEVEPVLVWGGVSRELISEAARAQMLVLGARGRGGFAELVLGSTSSQCVAHAGCPVAVVRGAAGGAALEGPKVSANREAGRPRAHTSVP</sequence>
<reference evidence="5" key="1">
    <citation type="submission" date="2016-07" db="EMBL/GenBank/DDBJ databases">
        <title>Sequence Frankia sp. strain CcI1.17.</title>
        <authorList>
            <person name="Ghodhbane-Gtari F."/>
            <person name="Swanson E."/>
            <person name="Gueddou A."/>
            <person name="Morris K."/>
            <person name="Hezbri K."/>
            <person name="Ktari A."/>
            <person name="Nouioui I."/>
            <person name="Abebe-Akele F."/>
            <person name="Simpson S."/>
            <person name="Thomas K."/>
            <person name="Gtari M."/>
            <person name="Tisa L.S."/>
            <person name="Hurst S."/>
        </authorList>
    </citation>
    <scope>NUCLEOTIDE SEQUENCE [LARGE SCALE GENOMIC DNA]</scope>
    <source>
        <strain evidence="5">Cc1.17</strain>
    </source>
</reference>
<dbReference type="Pfam" id="PF00582">
    <property type="entry name" value="Usp"/>
    <property type="match status" value="2"/>
</dbReference>
<evidence type="ECO:0000259" key="3">
    <source>
        <dbReference type="Pfam" id="PF00582"/>
    </source>
</evidence>
<dbReference type="InterPro" id="IPR006015">
    <property type="entry name" value="Universal_stress_UspA"/>
</dbReference>
<accession>A0A1S1R8R3</accession>
<dbReference type="PANTHER" id="PTHR46553:SF3">
    <property type="entry name" value="ADENINE NUCLEOTIDE ALPHA HYDROLASES-LIKE SUPERFAMILY PROTEIN"/>
    <property type="match status" value="1"/>
</dbReference>
<dbReference type="SUPFAM" id="SSF52402">
    <property type="entry name" value="Adenine nucleotide alpha hydrolases-like"/>
    <property type="match status" value="2"/>
</dbReference>
<evidence type="ECO:0000313" key="4">
    <source>
        <dbReference type="EMBL" id="OHV41114.1"/>
    </source>
</evidence>
<dbReference type="AlphaFoldDB" id="A0A1S1R8R3"/>
<dbReference type="InterPro" id="IPR014729">
    <property type="entry name" value="Rossmann-like_a/b/a_fold"/>
</dbReference>